<evidence type="ECO:0000313" key="1">
    <source>
        <dbReference type="EMBL" id="AYV87114.1"/>
    </source>
</evidence>
<dbReference type="InterPro" id="IPR036226">
    <property type="entry name" value="LipOase_C_sf"/>
</dbReference>
<dbReference type="EMBL" id="MK072532">
    <property type="protein sequence ID" value="AYV87114.1"/>
    <property type="molecule type" value="Genomic_DNA"/>
</dbReference>
<dbReference type="SUPFAM" id="SSF48484">
    <property type="entry name" value="Lipoxigenase"/>
    <property type="match status" value="1"/>
</dbReference>
<proteinExistence type="predicted"/>
<gene>
    <name evidence="1" type="ORF">Sylvanvirus26_4</name>
</gene>
<name>A0A3G5AJT2_9VIRU</name>
<organism evidence="1">
    <name type="scientific">Sylvanvirus sp</name>
    <dbReference type="NCBI Taxonomy" id="2487774"/>
    <lineage>
        <taxon>Viruses</taxon>
    </lineage>
</organism>
<dbReference type="Gene3D" id="1.20.245.10">
    <property type="entry name" value="Lipoxygenase-1, Domain 5"/>
    <property type="match status" value="1"/>
</dbReference>
<reference evidence="1" key="1">
    <citation type="submission" date="2018-10" db="EMBL/GenBank/DDBJ databases">
        <title>Hidden diversity of soil giant viruses.</title>
        <authorList>
            <person name="Schulz F."/>
            <person name="Alteio L."/>
            <person name="Goudeau D."/>
            <person name="Ryan E.M."/>
            <person name="Malmstrom R.R."/>
            <person name="Blanchard J."/>
            <person name="Woyke T."/>
        </authorList>
    </citation>
    <scope>NUCLEOTIDE SEQUENCE</scope>
    <source>
        <strain evidence="1">SYV1</strain>
    </source>
</reference>
<protein>
    <submittedName>
        <fullName evidence="1">Uncharacterized protein</fullName>
    </submittedName>
</protein>
<accession>A0A3G5AJT2</accession>
<sequence length="497" mass="56926">MDYLNSLVSQFRSHANEQIEKKTGLPSESLNSTQVKKVKEGQEKGEGWIQVYGDKEEPIIEVSPEEMKAFDRGRAVDSTWASIKSILFGFTDVCAVSMSPNHSLSAISPTDQELATWIDTTSMSNFKVPIGKTNAWTLHLAPYQLMQTLTPDMKCFGTTVICTGQGSNTMFQNMIILYSEKTQKEDQLIIRQVRVTPQDPCWSTAKLMLMHNLNHQMVLHTHPVTHVLVASTFYLLRQAIPDSEHPMRRLLDPHSKYTDAITAKVLDDQYSILLDHVSIFSPFDISMKTTHSFHLQPAHKEAVMNVQRTFDTSTTYGRMMNEAQGIIEAWVSRAMTEIESKEGQKTGLSLDPGMQQWWKSLRKHFGSKHLYPYKTRTLTPTLALQLVSTLVFMASIEHSVEHALYAQIPSDTKPWRWRGPLPQSPQDSCEPDLTQYDTFQQEAANHMFFKSMPSTQLQHVKYKGIIMNNEWLSIQLHELYRKYQLVHPRLLSCSIDW</sequence>